<organism evidence="2 3">
    <name type="scientific">Catenovulum maritimum</name>
    <dbReference type="NCBI Taxonomy" id="1513271"/>
    <lineage>
        <taxon>Bacteria</taxon>
        <taxon>Pseudomonadati</taxon>
        <taxon>Pseudomonadota</taxon>
        <taxon>Gammaproteobacteria</taxon>
        <taxon>Alteromonadales</taxon>
        <taxon>Alteromonadaceae</taxon>
        <taxon>Catenovulum</taxon>
    </lineage>
</organism>
<protein>
    <recommendedName>
        <fullName evidence="1">3-keto-alpha-glucoside-1,2-lyase/3-keto-2-hydroxy-glucal hydratase domain-containing protein</fullName>
    </recommendedName>
</protein>
<evidence type="ECO:0000259" key="1">
    <source>
        <dbReference type="Pfam" id="PF06439"/>
    </source>
</evidence>
<name>A0A0J8JJ43_9ALTE</name>
<dbReference type="RefSeq" id="WP_048693913.1">
    <property type="nucleotide sequence ID" value="NZ_KQ130497.1"/>
</dbReference>
<dbReference type="OrthoDB" id="256709at2"/>
<keyword evidence="3" id="KW-1185">Reference proteome</keyword>
<dbReference type="Proteomes" id="UP000037600">
    <property type="component" value="Unassembled WGS sequence"/>
</dbReference>
<dbReference type="AlphaFoldDB" id="A0A0J8JJ43"/>
<proteinExistence type="predicted"/>
<accession>A0A0J8JJ43</accession>
<sequence length="235" mass="26846">MQLTIVFRVLVIFTGILFCQSIFAQVEPTKFFEDKFERNESQELTEEIGQGWFSNSANRAGGYKQVDLNKGVLHIQKKPKGKYAVNLKHALNVKDARIQFNFEFASKKGARFNFYDTQAKDKAISGHVCQVRLDKNKIILLDQMGGKFNVGFNNLDKQAQKKLLAETTASVPYQFVIGQWYEMIIEIQDSQLTAFINGEKIATLESIGINHTNKTEFGFSVVDELKIKDISFWQL</sequence>
<dbReference type="EMBL" id="LAZL01000024">
    <property type="protein sequence ID" value="KMT64466.1"/>
    <property type="molecule type" value="Genomic_DNA"/>
</dbReference>
<dbReference type="InterPro" id="IPR010496">
    <property type="entry name" value="AL/BT2_dom"/>
</dbReference>
<evidence type="ECO:0000313" key="3">
    <source>
        <dbReference type="Proteomes" id="UP000037600"/>
    </source>
</evidence>
<feature type="domain" description="3-keto-alpha-glucoside-1,2-lyase/3-keto-2-hydroxy-glucal hydratase" evidence="1">
    <location>
        <begin position="63"/>
        <end position="209"/>
    </location>
</feature>
<comment type="caution">
    <text evidence="2">The sequence shown here is derived from an EMBL/GenBank/DDBJ whole genome shotgun (WGS) entry which is preliminary data.</text>
</comment>
<evidence type="ECO:0000313" key="2">
    <source>
        <dbReference type="EMBL" id="KMT64466.1"/>
    </source>
</evidence>
<dbReference type="GO" id="GO:0016787">
    <property type="term" value="F:hydrolase activity"/>
    <property type="evidence" value="ECO:0007669"/>
    <property type="project" value="InterPro"/>
</dbReference>
<dbReference type="Gene3D" id="2.60.120.560">
    <property type="entry name" value="Exo-inulinase, domain 1"/>
    <property type="match status" value="1"/>
</dbReference>
<reference evidence="2 3" key="1">
    <citation type="submission" date="2015-04" db="EMBL/GenBank/DDBJ databases">
        <title>Draft Genome Sequence of the Novel Agar-Digesting Marine Bacterium Q1.</title>
        <authorList>
            <person name="Li Y."/>
            <person name="Li D."/>
            <person name="Chen G."/>
            <person name="Du Z."/>
        </authorList>
    </citation>
    <scope>NUCLEOTIDE SEQUENCE [LARGE SCALE GENOMIC DNA]</scope>
    <source>
        <strain evidence="2 3">Q1</strain>
    </source>
</reference>
<gene>
    <name evidence="2" type="ORF">XM47_14350</name>
</gene>
<dbReference type="Pfam" id="PF06439">
    <property type="entry name" value="3keto-disac_hyd"/>
    <property type="match status" value="1"/>
</dbReference>